<reference evidence="2" key="1">
    <citation type="submission" date="2020-10" db="EMBL/GenBank/DDBJ databases">
        <authorList>
            <person name="Gilroy R."/>
        </authorList>
    </citation>
    <scope>NUCLEOTIDE SEQUENCE</scope>
    <source>
        <strain evidence="2">ChiGjej3B3-7149</strain>
    </source>
</reference>
<name>A0A9D1DJS3_9FIRM</name>
<evidence type="ECO:0000256" key="1">
    <source>
        <dbReference type="ARBA" id="ARBA00023121"/>
    </source>
</evidence>
<organism evidence="2 3">
    <name type="scientific">Candidatus Scatomorpha intestinigallinarum</name>
    <dbReference type="NCBI Taxonomy" id="2840923"/>
    <lineage>
        <taxon>Bacteria</taxon>
        <taxon>Bacillati</taxon>
        <taxon>Bacillota</taxon>
        <taxon>Clostridia</taxon>
        <taxon>Eubacteriales</taxon>
        <taxon>Candidatus Scatomorpha</taxon>
    </lineage>
</organism>
<evidence type="ECO:0000313" key="3">
    <source>
        <dbReference type="Proteomes" id="UP000824238"/>
    </source>
</evidence>
<dbReference type="EMBL" id="DVHH01000018">
    <property type="protein sequence ID" value="HIR54123.1"/>
    <property type="molecule type" value="Genomic_DNA"/>
</dbReference>
<dbReference type="PROSITE" id="PS51482">
    <property type="entry name" value="DEGV"/>
    <property type="match status" value="1"/>
</dbReference>
<sequence length="281" mass="30744">MKIKISTDSTCDLPAELIAAHDIGVQPLYIIRGGEALRDGIDVTPDDLYAYTKETGKLCGTSAVTITDYLGSWKAWLEEYDAIVHVAFSSELSASCNNARLAAMELPGKVWVVDSLNLSTGFGHLVLDAALMAERGMAPEEIAAEVERLVPKMDVSFVLNTLDYLKKGGRCTSVQALGANLLGLKPCIEVIGGKMTVGKKYRGKIEAAYVQYIKDRLAGRDDIDTRRVFITDSGLPDDVRARLREVVLSCQPFEEVYNNRAGCTISGHCGPWCMGVLYYHK</sequence>
<dbReference type="Gene3D" id="3.40.50.10170">
    <property type="match status" value="1"/>
</dbReference>
<dbReference type="PANTHER" id="PTHR33434">
    <property type="entry name" value="DEGV DOMAIN-CONTAINING PROTEIN DR_1986-RELATED"/>
    <property type="match status" value="1"/>
</dbReference>
<evidence type="ECO:0000313" key="2">
    <source>
        <dbReference type="EMBL" id="HIR54123.1"/>
    </source>
</evidence>
<reference evidence="2" key="2">
    <citation type="journal article" date="2021" name="PeerJ">
        <title>Extensive microbial diversity within the chicken gut microbiome revealed by metagenomics and culture.</title>
        <authorList>
            <person name="Gilroy R."/>
            <person name="Ravi A."/>
            <person name="Getino M."/>
            <person name="Pursley I."/>
            <person name="Horton D.L."/>
            <person name="Alikhan N.F."/>
            <person name="Baker D."/>
            <person name="Gharbi K."/>
            <person name="Hall N."/>
            <person name="Watson M."/>
            <person name="Adriaenssens E.M."/>
            <person name="Foster-Nyarko E."/>
            <person name="Jarju S."/>
            <person name="Secka A."/>
            <person name="Antonio M."/>
            <person name="Oren A."/>
            <person name="Chaudhuri R.R."/>
            <person name="La Ragione R."/>
            <person name="Hildebrand F."/>
            <person name="Pallen M.J."/>
        </authorList>
    </citation>
    <scope>NUCLEOTIDE SEQUENCE</scope>
    <source>
        <strain evidence="2">ChiGjej3B3-7149</strain>
    </source>
</reference>
<dbReference type="InterPro" id="IPR050270">
    <property type="entry name" value="DegV_domain_contain"/>
</dbReference>
<dbReference type="PANTHER" id="PTHR33434:SF2">
    <property type="entry name" value="FATTY ACID-BINDING PROTEIN TM_1468"/>
    <property type="match status" value="1"/>
</dbReference>
<gene>
    <name evidence="2" type="ORF">IAD36_00750</name>
</gene>
<dbReference type="GO" id="GO:0008289">
    <property type="term" value="F:lipid binding"/>
    <property type="evidence" value="ECO:0007669"/>
    <property type="project" value="UniProtKB-KW"/>
</dbReference>
<comment type="caution">
    <text evidence="2">The sequence shown here is derived from an EMBL/GenBank/DDBJ whole genome shotgun (WGS) entry which is preliminary data.</text>
</comment>
<dbReference type="NCBIfam" id="TIGR00762">
    <property type="entry name" value="DegV"/>
    <property type="match status" value="1"/>
</dbReference>
<dbReference type="Proteomes" id="UP000824238">
    <property type="component" value="Unassembled WGS sequence"/>
</dbReference>
<dbReference type="AlphaFoldDB" id="A0A9D1DJS3"/>
<protein>
    <submittedName>
        <fullName evidence="2">DegV family protein</fullName>
    </submittedName>
</protein>
<keyword evidence="1" id="KW-0446">Lipid-binding</keyword>
<proteinExistence type="predicted"/>
<dbReference type="Gene3D" id="3.30.1180.10">
    <property type="match status" value="1"/>
</dbReference>
<dbReference type="InterPro" id="IPR003797">
    <property type="entry name" value="DegV"/>
</dbReference>
<dbReference type="Pfam" id="PF02645">
    <property type="entry name" value="DegV"/>
    <property type="match status" value="1"/>
</dbReference>
<dbReference type="InterPro" id="IPR043168">
    <property type="entry name" value="DegV_C"/>
</dbReference>
<dbReference type="SUPFAM" id="SSF82549">
    <property type="entry name" value="DAK1/DegV-like"/>
    <property type="match status" value="1"/>
</dbReference>
<accession>A0A9D1DJS3</accession>